<protein>
    <recommendedName>
        <fullName evidence="3">uracil-DNA glycosylase</fullName>
        <ecNumber evidence="3">3.2.2.27</ecNumber>
    </recommendedName>
</protein>
<dbReference type="SMART" id="SM00987">
    <property type="entry name" value="UreE_C"/>
    <property type="match status" value="1"/>
</dbReference>
<evidence type="ECO:0000259" key="7">
    <source>
        <dbReference type="SMART" id="SM00986"/>
    </source>
</evidence>
<dbReference type="Pfam" id="PF03167">
    <property type="entry name" value="UDG"/>
    <property type="match status" value="1"/>
</dbReference>
<comment type="similarity">
    <text evidence="2">Belongs to the uracil-DNA glycosylase (UDG) superfamily. UNG family.</text>
</comment>
<dbReference type="InterPro" id="IPR005122">
    <property type="entry name" value="Uracil-DNA_glycosylase-like"/>
</dbReference>
<dbReference type="PANTHER" id="PTHR11264:SF0">
    <property type="entry name" value="URACIL-DNA GLYCOSYLASE"/>
    <property type="match status" value="1"/>
</dbReference>
<evidence type="ECO:0000256" key="3">
    <source>
        <dbReference type="ARBA" id="ARBA00012030"/>
    </source>
</evidence>
<evidence type="ECO:0000256" key="5">
    <source>
        <dbReference type="ARBA" id="ARBA00022801"/>
    </source>
</evidence>
<comment type="catalytic activity">
    <reaction evidence="1">
        <text>Hydrolyzes single-stranded DNA or mismatched double-stranded DNA and polynucleotides, releasing free uracil.</text>
        <dbReference type="EC" id="3.2.2.27"/>
    </reaction>
</comment>
<dbReference type="NCBIfam" id="NF003588">
    <property type="entry name" value="PRK05254.1-1"/>
    <property type="match status" value="1"/>
</dbReference>
<dbReference type="GO" id="GO:0097510">
    <property type="term" value="P:base-excision repair, AP site formation via deaminated base removal"/>
    <property type="evidence" value="ECO:0007669"/>
    <property type="project" value="TreeGrafter"/>
</dbReference>
<name>A0A3B0WI72_9ZZZZ</name>
<gene>
    <name evidence="8" type="ORF">MNBD_GAMMA07-2398</name>
</gene>
<dbReference type="AlphaFoldDB" id="A0A3B0WI72"/>
<dbReference type="NCBIfam" id="TIGR00628">
    <property type="entry name" value="ung"/>
    <property type="match status" value="1"/>
</dbReference>
<feature type="domain" description="Uracil-DNA glycosylase-like" evidence="7">
    <location>
        <begin position="56"/>
        <end position="216"/>
    </location>
</feature>
<keyword evidence="5 8" id="KW-0378">Hydrolase</keyword>
<dbReference type="InterPro" id="IPR002043">
    <property type="entry name" value="UDG_fam1"/>
</dbReference>
<dbReference type="InterPro" id="IPR036895">
    <property type="entry name" value="Uracil-DNA_glycosylase-like_sf"/>
</dbReference>
<dbReference type="InterPro" id="IPR018085">
    <property type="entry name" value="Ura-DNA_Glyclase_AS"/>
</dbReference>
<dbReference type="CDD" id="cd10027">
    <property type="entry name" value="UDG-F1-like"/>
    <property type="match status" value="1"/>
</dbReference>
<proteinExistence type="inferred from homology"/>
<dbReference type="SUPFAM" id="SSF52141">
    <property type="entry name" value="Uracil-DNA glycosylase-like"/>
    <property type="match status" value="1"/>
</dbReference>
<organism evidence="8">
    <name type="scientific">hydrothermal vent metagenome</name>
    <dbReference type="NCBI Taxonomy" id="652676"/>
    <lineage>
        <taxon>unclassified sequences</taxon>
        <taxon>metagenomes</taxon>
        <taxon>ecological metagenomes</taxon>
    </lineage>
</organism>
<keyword evidence="6" id="KW-0234">DNA repair</keyword>
<evidence type="ECO:0000256" key="4">
    <source>
        <dbReference type="ARBA" id="ARBA00022763"/>
    </source>
</evidence>
<dbReference type="EC" id="3.2.2.27" evidence="3"/>
<dbReference type="PANTHER" id="PTHR11264">
    <property type="entry name" value="URACIL-DNA GLYCOSYLASE"/>
    <property type="match status" value="1"/>
</dbReference>
<dbReference type="GO" id="GO:0004844">
    <property type="term" value="F:uracil DNA N-glycosylase activity"/>
    <property type="evidence" value="ECO:0007669"/>
    <property type="project" value="UniProtKB-EC"/>
</dbReference>
<accession>A0A3B0WI72</accession>
<evidence type="ECO:0000313" key="8">
    <source>
        <dbReference type="EMBL" id="VAW55718.1"/>
    </source>
</evidence>
<dbReference type="NCBIfam" id="NF003592">
    <property type="entry name" value="PRK05254.1-5"/>
    <property type="match status" value="1"/>
</dbReference>
<dbReference type="PROSITE" id="PS00130">
    <property type="entry name" value="U_DNA_GLYCOSYLASE"/>
    <property type="match status" value="1"/>
</dbReference>
<dbReference type="HAMAP" id="MF_00148">
    <property type="entry name" value="UDG"/>
    <property type="match status" value="1"/>
</dbReference>
<dbReference type="FunFam" id="3.40.470.10:FF:000001">
    <property type="entry name" value="Uracil-DNA glycosylase"/>
    <property type="match status" value="1"/>
</dbReference>
<sequence length="228" mass="25446">MNNAIKLPKLHKSWKTPLSKILNSTEILGLQTFLQNEISNQINILPNQKHWFNALNSAPLNKVKVVILGQDPYPTPGYAHGLCFSVMPEVNPIPKSLLNIYKELNDDLGITNPHGNLQNWANQGVLLLNSVLTVKSGEANSHQGKGWETLTDKIISTVNDQENPVAFVLWGAFAQKKSRLINSQRHLIIRSPHPSPLSAYRGFFGSKPFSKINAFLKKNGLNGINWQI</sequence>
<reference evidence="8" key="1">
    <citation type="submission" date="2018-06" db="EMBL/GenBank/DDBJ databases">
        <authorList>
            <person name="Zhirakovskaya E."/>
        </authorList>
    </citation>
    <scope>NUCLEOTIDE SEQUENCE</scope>
</reference>
<evidence type="ECO:0000256" key="2">
    <source>
        <dbReference type="ARBA" id="ARBA00008184"/>
    </source>
</evidence>
<evidence type="ECO:0000256" key="1">
    <source>
        <dbReference type="ARBA" id="ARBA00001400"/>
    </source>
</evidence>
<dbReference type="NCBIfam" id="NF003589">
    <property type="entry name" value="PRK05254.1-2"/>
    <property type="match status" value="1"/>
</dbReference>
<keyword evidence="4" id="KW-0227">DNA damage</keyword>
<dbReference type="NCBIfam" id="NF003591">
    <property type="entry name" value="PRK05254.1-4"/>
    <property type="match status" value="1"/>
</dbReference>
<evidence type="ECO:0000256" key="6">
    <source>
        <dbReference type="ARBA" id="ARBA00023204"/>
    </source>
</evidence>
<keyword evidence="8" id="KW-0326">Glycosidase</keyword>
<dbReference type="EMBL" id="UOFF01000103">
    <property type="protein sequence ID" value="VAW55718.1"/>
    <property type="molecule type" value="Genomic_DNA"/>
</dbReference>
<dbReference type="Gene3D" id="3.40.470.10">
    <property type="entry name" value="Uracil-DNA glycosylase-like domain"/>
    <property type="match status" value="1"/>
</dbReference>
<dbReference type="SMART" id="SM00986">
    <property type="entry name" value="UDG"/>
    <property type="match status" value="1"/>
</dbReference>